<evidence type="ECO:0000259" key="1">
    <source>
        <dbReference type="Pfam" id="PF04101"/>
    </source>
</evidence>
<dbReference type="InterPro" id="IPR007235">
    <property type="entry name" value="Glyco_trans_28_C"/>
</dbReference>
<protein>
    <submittedName>
        <fullName evidence="2">Glucuronosyltransferase</fullName>
    </submittedName>
</protein>
<dbReference type="SUPFAM" id="SSF53756">
    <property type="entry name" value="UDP-Glycosyltransferase/glycogen phosphorylase"/>
    <property type="match status" value="1"/>
</dbReference>
<proteinExistence type="predicted"/>
<accession>A0A3S3TMV9</accession>
<dbReference type="GO" id="GO:0016758">
    <property type="term" value="F:hexosyltransferase activity"/>
    <property type="evidence" value="ECO:0007669"/>
    <property type="project" value="InterPro"/>
</dbReference>
<dbReference type="EMBL" id="SACO01000007">
    <property type="protein sequence ID" value="RVU04690.1"/>
    <property type="molecule type" value="Genomic_DNA"/>
</dbReference>
<reference evidence="2 3" key="1">
    <citation type="submission" date="2019-01" db="EMBL/GenBank/DDBJ databases">
        <authorList>
            <person name="Chen W.-M."/>
        </authorList>
    </citation>
    <scope>NUCLEOTIDE SEQUENCE [LARGE SCALE GENOMIC DNA]</scope>
    <source>
        <strain evidence="2 3">FSY-9</strain>
    </source>
</reference>
<gene>
    <name evidence="2" type="ORF">EOE18_11075</name>
</gene>
<dbReference type="AlphaFoldDB" id="A0A3S3TMV9"/>
<feature type="domain" description="Glycosyl transferase family 28 C-terminal" evidence="1">
    <location>
        <begin position="57"/>
        <end position="135"/>
    </location>
</feature>
<keyword evidence="3" id="KW-1185">Reference proteome</keyword>
<dbReference type="Gene3D" id="3.40.50.2000">
    <property type="entry name" value="Glycogen Phosphorylase B"/>
    <property type="match status" value="1"/>
</dbReference>
<dbReference type="Pfam" id="PF04101">
    <property type="entry name" value="Glyco_tran_28_C"/>
    <property type="match status" value="1"/>
</dbReference>
<name>A0A3S3TMV9_9SPHN</name>
<evidence type="ECO:0000313" key="3">
    <source>
        <dbReference type="Proteomes" id="UP000282837"/>
    </source>
</evidence>
<evidence type="ECO:0000313" key="2">
    <source>
        <dbReference type="EMBL" id="RVU04690.1"/>
    </source>
</evidence>
<dbReference type="RefSeq" id="WP_127709430.1">
    <property type="nucleotide sequence ID" value="NZ_SACO01000007.1"/>
</dbReference>
<organism evidence="2 3">
    <name type="scientific">Novosphingobium umbonatum</name>
    <dbReference type="NCBI Taxonomy" id="1908524"/>
    <lineage>
        <taxon>Bacteria</taxon>
        <taxon>Pseudomonadati</taxon>
        <taxon>Pseudomonadota</taxon>
        <taxon>Alphaproteobacteria</taxon>
        <taxon>Sphingomonadales</taxon>
        <taxon>Sphingomonadaceae</taxon>
        <taxon>Novosphingobium</taxon>
    </lineage>
</organism>
<dbReference type="Proteomes" id="UP000282837">
    <property type="component" value="Unassembled WGS sequence"/>
</dbReference>
<dbReference type="OrthoDB" id="7186565at2"/>
<sequence length="156" mass="17040">MIFATVGTQLPFPRFLSALDAIAAKHGLDIFAQTCDPGASYAHMKSAAHCDPATFDGHIKTADRIVGHAGIGTILSARKVQKPVILYPRRASLGEHRNEHQLATVKSLENRTGIYVAYDDEQLEALMLRDDLEPLRSDDSPARASLIGYLHDYIGA</sequence>
<comment type="caution">
    <text evidence="2">The sequence shown here is derived from an EMBL/GenBank/DDBJ whole genome shotgun (WGS) entry which is preliminary data.</text>
</comment>
<keyword evidence="2" id="KW-0808">Transferase</keyword>